<keyword evidence="9 15" id="KW-0406">Ion transport</keyword>
<evidence type="ECO:0000256" key="11">
    <source>
        <dbReference type="ARBA" id="ARBA00023310"/>
    </source>
</evidence>
<sequence length="160" mass="17550">MLYDAEFWVAVAFFIFVGLVWKVGGFSALVSGLDKRGEKIRAELEDARILREEAQKVLADYQKKRQEAEAEAAEIIRTARLEAERLAADAQTKLADFVARRTRMAEQKIAQAEVSATAEVRAAAAEAAVKASEQILRKDVATSADALLAKGLAEVRSKLN</sequence>
<evidence type="ECO:0000256" key="16">
    <source>
        <dbReference type="RuleBase" id="RU003848"/>
    </source>
</evidence>
<dbReference type="HAMAP" id="MF_01398">
    <property type="entry name" value="ATP_synth_b_bprime"/>
    <property type="match status" value="1"/>
</dbReference>
<keyword evidence="3 15" id="KW-0813">Transport</keyword>
<evidence type="ECO:0000256" key="1">
    <source>
        <dbReference type="ARBA" id="ARBA00004377"/>
    </source>
</evidence>
<keyword evidence="10 15" id="KW-0472">Membrane</keyword>
<evidence type="ECO:0000256" key="13">
    <source>
        <dbReference type="ARBA" id="ARBA00025614"/>
    </source>
</evidence>
<comment type="caution">
    <text evidence="18">The sequence shown here is derived from an EMBL/GenBank/DDBJ whole genome shotgun (WGS) entry which is preliminary data.</text>
</comment>
<keyword evidence="11 15" id="KW-0066">ATP synthesis</keyword>
<protein>
    <recommendedName>
        <fullName evidence="15">ATP synthase subunit b</fullName>
    </recommendedName>
    <alternativeName>
        <fullName evidence="15">ATP synthase F(0) sector subunit b</fullName>
    </alternativeName>
    <alternativeName>
        <fullName evidence="15">ATPase subunit I</fullName>
    </alternativeName>
    <alternativeName>
        <fullName evidence="15">F-type ATPase subunit b</fullName>
        <shortName evidence="15">F-ATPase subunit b</shortName>
    </alternativeName>
</protein>
<accession>A0A917MGR5</accession>
<dbReference type="PANTHER" id="PTHR33445">
    <property type="entry name" value="ATP SYNTHASE SUBUNIT B', CHLOROPLASTIC"/>
    <property type="match status" value="1"/>
</dbReference>
<dbReference type="GO" id="GO:0005886">
    <property type="term" value="C:plasma membrane"/>
    <property type="evidence" value="ECO:0007669"/>
    <property type="project" value="UniProtKB-SubCell"/>
</dbReference>
<evidence type="ECO:0000256" key="14">
    <source>
        <dbReference type="ARBA" id="ARBA00025830"/>
    </source>
</evidence>
<keyword evidence="19" id="KW-1185">Reference proteome</keyword>
<evidence type="ECO:0000256" key="17">
    <source>
        <dbReference type="SAM" id="Coils"/>
    </source>
</evidence>
<dbReference type="Pfam" id="PF00430">
    <property type="entry name" value="ATP-synt_B"/>
    <property type="match status" value="1"/>
</dbReference>
<dbReference type="GO" id="GO:0046933">
    <property type="term" value="F:proton-transporting ATP synthase activity, rotational mechanism"/>
    <property type="evidence" value="ECO:0007669"/>
    <property type="project" value="UniProtKB-UniRule"/>
</dbReference>
<evidence type="ECO:0000313" key="18">
    <source>
        <dbReference type="EMBL" id="GGH12174.1"/>
    </source>
</evidence>
<reference evidence="18" key="2">
    <citation type="submission" date="2020-09" db="EMBL/GenBank/DDBJ databases">
        <authorList>
            <person name="Sun Q."/>
            <person name="Zhou Y."/>
        </authorList>
    </citation>
    <scope>NUCLEOTIDE SEQUENCE</scope>
    <source>
        <strain evidence="18">CGMCC 1.12214</strain>
    </source>
</reference>
<dbReference type="PANTHER" id="PTHR33445:SF1">
    <property type="entry name" value="ATP SYNTHASE SUBUNIT B"/>
    <property type="match status" value="1"/>
</dbReference>
<dbReference type="AlphaFoldDB" id="A0A917MGR5"/>
<dbReference type="InterPro" id="IPR050059">
    <property type="entry name" value="ATP_synthase_B_chain"/>
</dbReference>
<evidence type="ECO:0000256" key="8">
    <source>
        <dbReference type="ARBA" id="ARBA00022989"/>
    </source>
</evidence>
<evidence type="ECO:0000256" key="12">
    <source>
        <dbReference type="ARBA" id="ARBA00025198"/>
    </source>
</evidence>
<comment type="function">
    <text evidence="13">Component of the F(0) channel, it forms part of the peripheral stalk, linking F(1) to F(0). The b'-subunit is a diverged and duplicated form of b found in plants and photosynthetic bacteria.</text>
</comment>
<evidence type="ECO:0000256" key="4">
    <source>
        <dbReference type="ARBA" id="ARBA00022475"/>
    </source>
</evidence>
<organism evidence="18 19">
    <name type="scientific">Alsobacter metallidurans</name>
    <dbReference type="NCBI Taxonomy" id="340221"/>
    <lineage>
        <taxon>Bacteria</taxon>
        <taxon>Pseudomonadati</taxon>
        <taxon>Pseudomonadota</taxon>
        <taxon>Alphaproteobacteria</taxon>
        <taxon>Hyphomicrobiales</taxon>
        <taxon>Alsobacteraceae</taxon>
        <taxon>Alsobacter</taxon>
    </lineage>
</organism>
<name>A0A917MGR5_9HYPH</name>
<dbReference type="CDD" id="cd06503">
    <property type="entry name" value="ATP-synt_Fo_b"/>
    <property type="match status" value="1"/>
</dbReference>
<dbReference type="Proteomes" id="UP000603912">
    <property type="component" value="Unassembled WGS sequence"/>
</dbReference>
<comment type="subunit">
    <text evidence="14 15">F-type ATPases have 2 components, F(1) - the catalytic core - and F(0) - the membrane proton channel. F(1) has five subunits: alpha(3), beta(3), gamma(1), delta(1), epsilon(1). F(0) has three main subunits: a(1), b(2) and c(10-14). The alpha and beta chains form an alternating ring which encloses part of the gamma chain. F(1) is attached to F(0) by a central stalk formed by the gamma and epsilon chains, while a peripheral stalk is formed by the delta and b chains.</text>
</comment>
<evidence type="ECO:0000256" key="2">
    <source>
        <dbReference type="ARBA" id="ARBA00005513"/>
    </source>
</evidence>
<comment type="subcellular location">
    <subcellularLocation>
        <location evidence="1">Cell inner membrane</location>
        <topology evidence="1">Single-pass membrane protein</topology>
    </subcellularLocation>
    <subcellularLocation>
        <location evidence="15">Cell membrane</location>
        <topology evidence="15">Single-pass membrane protein</topology>
    </subcellularLocation>
</comment>
<evidence type="ECO:0000313" key="19">
    <source>
        <dbReference type="Proteomes" id="UP000603912"/>
    </source>
</evidence>
<evidence type="ECO:0000256" key="3">
    <source>
        <dbReference type="ARBA" id="ARBA00022448"/>
    </source>
</evidence>
<feature type="transmembrane region" description="Helical" evidence="15">
    <location>
        <begin position="6"/>
        <end position="31"/>
    </location>
</feature>
<evidence type="ECO:0000256" key="15">
    <source>
        <dbReference type="HAMAP-Rule" id="MF_01398"/>
    </source>
</evidence>
<keyword evidence="17" id="KW-0175">Coiled coil</keyword>
<keyword evidence="6 15" id="KW-0812">Transmembrane</keyword>
<keyword evidence="8 15" id="KW-1133">Transmembrane helix</keyword>
<reference evidence="18" key="1">
    <citation type="journal article" date="2014" name="Int. J. Syst. Evol. Microbiol.">
        <title>Complete genome sequence of Corynebacterium casei LMG S-19264T (=DSM 44701T), isolated from a smear-ripened cheese.</title>
        <authorList>
            <consortium name="US DOE Joint Genome Institute (JGI-PGF)"/>
            <person name="Walter F."/>
            <person name="Albersmeier A."/>
            <person name="Kalinowski J."/>
            <person name="Ruckert C."/>
        </authorList>
    </citation>
    <scope>NUCLEOTIDE SEQUENCE</scope>
    <source>
        <strain evidence="18">CGMCC 1.12214</strain>
    </source>
</reference>
<keyword evidence="7 15" id="KW-0375">Hydrogen ion transport</keyword>
<evidence type="ECO:0000256" key="5">
    <source>
        <dbReference type="ARBA" id="ARBA00022547"/>
    </source>
</evidence>
<dbReference type="EMBL" id="BMES01000001">
    <property type="protein sequence ID" value="GGH12174.1"/>
    <property type="molecule type" value="Genomic_DNA"/>
</dbReference>
<dbReference type="InterPro" id="IPR002146">
    <property type="entry name" value="ATP_synth_b/b'su_bac/chlpt"/>
</dbReference>
<evidence type="ECO:0000256" key="10">
    <source>
        <dbReference type="ARBA" id="ARBA00023136"/>
    </source>
</evidence>
<dbReference type="GO" id="GO:0046961">
    <property type="term" value="F:proton-transporting ATPase activity, rotational mechanism"/>
    <property type="evidence" value="ECO:0007669"/>
    <property type="project" value="TreeGrafter"/>
</dbReference>
<feature type="coiled-coil region" evidence="17">
    <location>
        <begin position="44"/>
        <end position="78"/>
    </location>
</feature>
<comment type="function">
    <text evidence="12 15">F(1)F(0) ATP synthase produces ATP from ADP in the presence of a proton or sodium gradient. F-type ATPases consist of two structural domains, F(1) containing the extramembraneous catalytic core and F(0) containing the membrane proton channel, linked together by a central stalk and a peripheral stalk. During catalysis, ATP synthesis in the catalytic domain of F(1) is coupled via a rotary mechanism of the central stalk subunits to proton translocation.</text>
</comment>
<evidence type="ECO:0000256" key="9">
    <source>
        <dbReference type="ARBA" id="ARBA00023065"/>
    </source>
</evidence>
<evidence type="ECO:0000256" key="7">
    <source>
        <dbReference type="ARBA" id="ARBA00022781"/>
    </source>
</evidence>
<dbReference type="GO" id="GO:0045259">
    <property type="term" value="C:proton-transporting ATP synthase complex"/>
    <property type="evidence" value="ECO:0007669"/>
    <property type="project" value="UniProtKB-KW"/>
</dbReference>
<gene>
    <name evidence="18" type="primary">atpF1</name>
    <name evidence="15" type="synonym">atpF</name>
    <name evidence="18" type="ORF">GCM10007036_09810</name>
</gene>
<keyword evidence="5 15" id="KW-0138">CF(0)</keyword>
<proteinExistence type="inferred from homology"/>
<evidence type="ECO:0000256" key="6">
    <source>
        <dbReference type="ARBA" id="ARBA00022692"/>
    </source>
</evidence>
<keyword evidence="4 15" id="KW-1003">Cell membrane</keyword>
<comment type="similarity">
    <text evidence="2 15 16">Belongs to the ATPase B chain family.</text>
</comment>